<evidence type="ECO:0000313" key="2">
    <source>
        <dbReference type="EMBL" id="KAK3053860.1"/>
    </source>
</evidence>
<organism evidence="2 3">
    <name type="scientific">Extremus antarcticus</name>
    <dbReference type="NCBI Taxonomy" id="702011"/>
    <lineage>
        <taxon>Eukaryota</taxon>
        <taxon>Fungi</taxon>
        <taxon>Dikarya</taxon>
        <taxon>Ascomycota</taxon>
        <taxon>Pezizomycotina</taxon>
        <taxon>Dothideomycetes</taxon>
        <taxon>Dothideomycetidae</taxon>
        <taxon>Mycosphaerellales</taxon>
        <taxon>Extremaceae</taxon>
        <taxon>Extremus</taxon>
    </lineage>
</organism>
<gene>
    <name evidence="2" type="ORF">LTR09_005140</name>
</gene>
<keyword evidence="3" id="KW-1185">Reference proteome</keyword>
<name>A0AAJ0GCJ8_9PEZI</name>
<evidence type="ECO:0000313" key="3">
    <source>
        <dbReference type="Proteomes" id="UP001271007"/>
    </source>
</evidence>
<dbReference type="EMBL" id="JAWDJX010000014">
    <property type="protein sequence ID" value="KAK3053860.1"/>
    <property type="molecule type" value="Genomic_DNA"/>
</dbReference>
<evidence type="ECO:0000256" key="1">
    <source>
        <dbReference type="SAM" id="MobiDB-lite"/>
    </source>
</evidence>
<sequence>MSTAYPPRLVKYLFSSKKERDAARTATMKAGFFGHFPSYFALYYTGHGTDFLSMNFQLASQDPRSDLYAVTFHKGPGTVQATIYSSPENGSMPMVVASNEKRYGASTVIKLPIEKGGSGARTESLSSSGFASNAHTFSWAGETFEIREEPKKRPKTIRTVRIEVPSAQDDAAERPVEPNGRREEVLTTWTEGSIPNRDGRLAIFRFEGNDTVGRFGEDWALFVVAATLAICQRGAAIEGTRAWHEEKMLEKSNYASGSTQLARAPPPPWSAQTE</sequence>
<proteinExistence type="predicted"/>
<reference evidence="2" key="1">
    <citation type="submission" date="2023-04" db="EMBL/GenBank/DDBJ databases">
        <title>Black Yeasts Isolated from many extreme environments.</title>
        <authorList>
            <person name="Coleine C."/>
            <person name="Stajich J.E."/>
            <person name="Selbmann L."/>
        </authorList>
    </citation>
    <scope>NUCLEOTIDE SEQUENCE</scope>
    <source>
        <strain evidence="2">CCFEE 5312</strain>
    </source>
</reference>
<dbReference type="AlphaFoldDB" id="A0AAJ0GCJ8"/>
<protein>
    <submittedName>
        <fullName evidence="2">Uncharacterized protein</fullName>
    </submittedName>
</protein>
<feature type="compositionally biased region" description="Pro residues" evidence="1">
    <location>
        <begin position="264"/>
        <end position="274"/>
    </location>
</feature>
<comment type="caution">
    <text evidence="2">The sequence shown here is derived from an EMBL/GenBank/DDBJ whole genome shotgun (WGS) entry which is preliminary data.</text>
</comment>
<accession>A0AAJ0GCJ8</accession>
<dbReference type="Proteomes" id="UP001271007">
    <property type="component" value="Unassembled WGS sequence"/>
</dbReference>
<feature type="region of interest" description="Disordered" evidence="1">
    <location>
        <begin position="254"/>
        <end position="274"/>
    </location>
</feature>